<dbReference type="SUPFAM" id="SSF48403">
    <property type="entry name" value="Ankyrin repeat"/>
    <property type="match status" value="2"/>
</dbReference>
<gene>
    <name evidence="4" type="ORF">BO97DRAFT_465257</name>
</gene>
<dbReference type="InterPro" id="IPR002110">
    <property type="entry name" value="Ankyrin_rpt"/>
</dbReference>
<dbReference type="RefSeq" id="XP_025553836.1">
    <property type="nucleotide sequence ID" value="XM_025699533.1"/>
</dbReference>
<organism evidence="4 5">
    <name type="scientific">Aspergillus homomorphus (strain CBS 101889)</name>
    <dbReference type="NCBI Taxonomy" id="1450537"/>
    <lineage>
        <taxon>Eukaryota</taxon>
        <taxon>Fungi</taxon>
        <taxon>Dikarya</taxon>
        <taxon>Ascomycota</taxon>
        <taxon>Pezizomycotina</taxon>
        <taxon>Eurotiomycetes</taxon>
        <taxon>Eurotiomycetidae</taxon>
        <taxon>Eurotiales</taxon>
        <taxon>Aspergillaceae</taxon>
        <taxon>Aspergillus</taxon>
        <taxon>Aspergillus subgen. Circumdati</taxon>
    </lineage>
</organism>
<dbReference type="PROSITE" id="PS50297">
    <property type="entry name" value="ANK_REP_REGION"/>
    <property type="match status" value="3"/>
</dbReference>
<feature type="repeat" description="ANK" evidence="3">
    <location>
        <begin position="266"/>
        <end position="292"/>
    </location>
</feature>
<protein>
    <submittedName>
        <fullName evidence="4">Ankyrin</fullName>
    </submittedName>
</protein>
<dbReference type="PROSITE" id="PS50088">
    <property type="entry name" value="ANK_REPEAT"/>
    <property type="match status" value="3"/>
</dbReference>
<dbReference type="PANTHER" id="PTHR24198:SF165">
    <property type="entry name" value="ANKYRIN REPEAT-CONTAINING PROTEIN-RELATED"/>
    <property type="match status" value="1"/>
</dbReference>
<reference evidence="4 5" key="1">
    <citation type="submission" date="2018-02" db="EMBL/GenBank/DDBJ databases">
        <title>The genomes of Aspergillus section Nigri reveals drivers in fungal speciation.</title>
        <authorList>
            <consortium name="DOE Joint Genome Institute"/>
            <person name="Vesth T.C."/>
            <person name="Nybo J."/>
            <person name="Theobald S."/>
            <person name="Brandl J."/>
            <person name="Frisvad J.C."/>
            <person name="Nielsen K.F."/>
            <person name="Lyhne E.K."/>
            <person name="Kogle M.E."/>
            <person name="Kuo A."/>
            <person name="Riley R."/>
            <person name="Clum A."/>
            <person name="Nolan M."/>
            <person name="Lipzen A."/>
            <person name="Salamov A."/>
            <person name="Henrissat B."/>
            <person name="Wiebenga A."/>
            <person name="De vries R.P."/>
            <person name="Grigoriev I.V."/>
            <person name="Mortensen U.H."/>
            <person name="Andersen M.R."/>
            <person name="Baker S.E."/>
        </authorList>
    </citation>
    <scope>NUCLEOTIDE SEQUENCE [LARGE SCALE GENOMIC DNA]</scope>
    <source>
        <strain evidence="4 5">CBS 101889</strain>
    </source>
</reference>
<keyword evidence="1" id="KW-0677">Repeat</keyword>
<dbReference type="Pfam" id="PF00023">
    <property type="entry name" value="Ank"/>
    <property type="match status" value="1"/>
</dbReference>
<dbReference type="SMART" id="SM00248">
    <property type="entry name" value="ANK"/>
    <property type="match status" value="7"/>
</dbReference>
<dbReference type="Proteomes" id="UP000248961">
    <property type="component" value="Unassembled WGS sequence"/>
</dbReference>
<sequence length="433" mass="49129">MTAFSRLPDEILLLVAQQLDTQPDIYHLAQINKRCYRVLYTYLCNYNIQHHGSTALLWAAQQGNLPLVAKLLEAGANIVTWSRKEEVWKDAFGERWIRFPGENPLLDAAQGRHTAAVQLMLDEKRPNQVASPDQLRTLLHWALRAHDSQLVDLVLKHRPPFDSRTYRDWPSPRPDNWPSALNVALEAGYYSIVPRLVELGAKPGPYRRRPCPIEQAICRDQPQLVELFLAHGWMPHRDHGICYIADTNNTAMLQILLNHSLNLRFYGTTALFVAIYAGHYEFVQMLLDHGVDTRLGCLFETTDGTPLMNGYTPIGFAIKWRRLEILRLLLDRGTHADRGDLEMARDYGFEEAVDLLQAFEGSAPQPFNTVFEEVEGLLFETPIEIAEADTVLPERVELLVLDVPGGVTDASDIWSGMPRYVLRPLEGASSGER</sequence>
<evidence type="ECO:0000313" key="5">
    <source>
        <dbReference type="Proteomes" id="UP000248961"/>
    </source>
</evidence>
<feature type="repeat" description="ANK" evidence="3">
    <location>
        <begin position="309"/>
        <end position="341"/>
    </location>
</feature>
<dbReference type="EMBL" id="KZ824274">
    <property type="protein sequence ID" value="RAL14682.1"/>
    <property type="molecule type" value="Genomic_DNA"/>
</dbReference>
<feature type="repeat" description="ANK" evidence="3">
    <location>
        <begin position="51"/>
        <end position="83"/>
    </location>
</feature>
<dbReference type="PANTHER" id="PTHR24198">
    <property type="entry name" value="ANKYRIN REPEAT AND PROTEIN KINASE DOMAIN-CONTAINING PROTEIN"/>
    <property type="match status" value="1"/>
</dbReference>
<evidence type="ECO:0000256" key="2">
    <source>
        <dbReference type="ARBA" id="ARBA00023043"/>
    </source>
</evidence>
<accession>A0A395I3A8</accession>
<dbReference type="GeneID" id="37203822"/>
<dbReference type="Pfam" id="PF12796">
    <property type="entry name" value="Ank_2"/>
    <property type="match status" value="1"/>
</dbReference>
<dbReference type="STRING" id="1450537.A0A395I3A8"/>
<dbReference type="Gene3D" id="1.25.40.20">
    <property type="entry name" value="Ankyrin repeat-containing domain"/>
    <property type="match status" value="2"/>
</dbReference>
<dbReference type="InterPro" id="IPR036770">
    <property type="entry name" value="Ankyrin_rpt-contain_sf"/>
</dbReference>
<evidence type="ECO:0000256" key="3">
    <source>
        <dbReference type="PROSITE-ProRule" id="PRU00023"/>
    </source>
</evidence>
<dbReference type="VEuPathDB" id="FungiDB:BO97DRAFT_465257"/>
<keyword evidence="2 3" id="KW-0040">ANK repeat</keyword>
<dbReference type="CDD" id="cd09917">
    <property type="entry name" value="F-box_SF"/>
    <property type="match status" value="1"/>
</dbReference>
<dbReference type="OrthoDB" id="4772757at2759"/>
<name>A0A395I3A8_ASPHC</name>
<proteinExistence type="predicted"/>
<keyword evidence="5" id="KW-1185">Reference proteome</keyword>
<evidence type="ECO:0000256" key="1">
    <source>
        <dbReference type="ARBA" id="ARBA00022737"/>
    </source>
</evidence>
<dbReference type="AlphaFoldDB" id="A0A395I3A8"/>
<evidence type="ECO:0000313" key="4">
    <source>
        <dbReference type="EMBL" id="RAL14682.1"/>
    </source>
</evidence>